<protein>
    <submittedName>
        <fullName evidence="1">Uncharacterized protein</fullName>
    </submittedName>
</protein>
<sequence>MSLFDVEYRWGHTGDENNFGSKSDLSSEKVKLNAENEEVVDGNGHGVAQGTKTSTGALTGPSFAYTYAAIFPFRDAFLDPARRPKLDDMT</sequence>
<evidence type="ECO:0000313" key="2">
    <source>
        <dbReference type="Proteomes" id="UP000639643"/>
    </source>
</evidence>
<dbReference type="EMBL" id="WIGM01001522">
    <property type="protein sequence ID" value="KAF6795042.1"/>
    <property type="molecule type" value="Genomic_DNA"/>
</dbReference>
<reference evidence="1" key="1">
    <citation type="journal article" date="2020" name="Phytopathology">
        <title>Genome Sequence Resources of Colletotrichum truncatum, C. plurivorum, C. musicola, and C. sojae: Four Species Pathogenic to Soybean (Glycine max).</title>
        <authorList>
            <person name="Rogerio F."/>
            <person name="Boufleur T.R."/>
            <person name="Ciampi-Guillardi M."/>
            <person name="Sukno S.A."/>
            <person name="Thon M.R."/>
            <person name="Massola Junior N.S."/>
            <person name="Baroncelli R."/>
        </authorList>
    </citation>
    <scope>NUCLEOTIDE SEQUENCE</scope>
    <source>
        <strain evidence="1">LFN0074</strain>
    </source>
</reference>
<dbReference type="Proteomes" id="UP000639643">
    <property type="component" value="Unassembled WGS sequence"/>
</dbReference>
<gene>
    <name evidence="1" type="ORF">CMUS01_15955</name>
</gene>
<dbReference type="AlphaFoldDB" id="A0A8H6ISB6"/>
<keyword evidence="2" id="KW-1185">Reference proteome</keyword>
<organism evidence="1 2">
    <name type="scientific">Colletotrichum musicola</name>
    <dbReference type="NCBI Taxonomy" id="2175873"/>
    <lineage>
        <taxon>Eukaryota</taxon>
        <taxon>Fungi</taxon>
        <taxon>Dikarya</taxon>
        <taxon>Ascomycota</taxon>
        <taxon>Pezizomycotina</taxon>
        <taxon>Sordariomycetes</taxon>
        <taxon>Hypocreomycetidae</taxon>
        <taxon>Glomerellales</taxon>
        <taxon>Glomerellaceae</taxon>
        <taxon>Colletotrichum</taxon>
        <taxon>Colletotrichum orchidearum species complex</taxon>
    </lineage>
</organism>
<name>A0A8H6ISB6_9PEZI</name>
<accession>A0A8H6ISB6</accession>
<comment type="caution">
    <text evidence="1">The sequence shown here is derived from an EMBL/GenBank/DDBJ whole genome shotgun (WGS) entry which is preliminary data.</text>
</comment>
<proteinExistence type="predicted"/>
<evidence type="ECO:0000313" key="1">
    <source>
        <dbReference type="EMBL" id="KAF6795042.1"/>
    </source>
</evidence>